<dbReference type="PANTHER" id="PTHR44688:SF16">
    <property type="entry name" value="DNA-BINDING TRANSCRIPTIONAL ACTIVATOR DEVR_DOSR"/>
    <property type="match status" value="1"/>
</dbReference>
<proteinExistence type="predicted"/>
<organism evidence="6 7">
    <name type="scientific">Maritalea porphyrae</name>
    <dbReference type="NCBI Taxonomy" id="880732"/>
    <lineage>
        <taxon>Bacteria</taxon>
        <taxon>Pseudomonadati</taxon>
        <taxon>Pseudomonadota</taxon>
        <taxon>Alphaproteobacteria</taxon>
        <taxon>Hyphomicrobiales</taxon>
        <taxon>Devosiaceae</taxon>
        <taxon>Maritalea</taxon>
    </lineage>
</organism>
<keyword evidence="4" id="KW-0812">Transmembrane</keyword>
<keyword evidence="1" id="KW-0805">Transcription regulation</keyword>
<evidence type="ECO:0000256" key="4">
    <source>
        <dbReference type="SAM" id="Phobius"/>
    </source>
</evidence>
<evidence type="ECO:0000313" key="7">
    <source>
        <dbReference type="Proteomes" id="UP001161405"/>
    </source>
</evidence>
<keyword evidence="4" id="KW-1133">Transmembrane helix</keyword>
<keyword evidence="7" id="KW-1185">Reference proteome</keyword>
<name>A0ABQ5UPY4_9HYPH</name>
<sequence>MLKTIIRYGTVLGVLLLLLEFLRRANTVGIVSSEFYLAVIAIVFLIGGFALAWSFIHFKSKRRRPAPAAIRHTDDLSARERDVLSYLVHGFSNAEIAQSLGVTQNTVKTHVKNLFVKLDVTNRTEAAAEAKMRGFID</sequence>
<keyword evidence="4" id="KW-0472">Membrane</keyword>
<protein>
    <submittedName>
        <fullName evidence="6">Helix-turn-helix transcriptional regulator</fullName>
    </submittedName>
</protein>
<dbReference type="PROSITE" id="PS50043">
    <property type="entry name" value="HTH_LUXR_2"/>
    <property type="match status" value="1"/>
</dbReference>
<dbReference type="Pfam" id="PF00196">
    <property type="entry name" value="GerE"/>
    <property type="match status" value="1"/>
</dbReference>
<comment type="caution">
    <text evidence="6">The sequence shown here is derived from an EMBL/GenBank/DDBJ whole genome shotgun (WGS) entry which is preliminary data.</text>
</comment>
<reference evidence="6" key="2">
    <citation type="submission" date="2023-01" db="EMBL/GenBank/DDBJ databases">
        <title>Draft genome sequence of Maritalea porphyrae strain NBRC 107169.</title>
        <authorList>
            <person name="Sun Q."/>
            <person name="Mori K."/>
        </authorList>
    </citation>
    <scope>NUCLEOTIDE SEQUENCE</scope>
    <source>
        <strain evidence="6">NBRC 107169</strain>
    </source>
</reference>
<dbReference type="RefSeq" id="WP_284363264.1">
    <property type="nucleotide sequence ID" value="NZ_BSNI01000002.1"/>
</dbReference>
<dbReference type="PRINTS" id="PR00038">
    <property type="entry name" value="HTHLUXR"/>
</dbReference>
<evidence type="ECO:0000259" key="5">
    <source>
        <dbReference type="PROSITE" id="PS50043"/>
    </source>
</evidence>
<evidence type="ECO:0000256" key="3">
    <source>
        <dbReference type="ARBA" id="ARBA00023163"/>
    </source>
</evidence>
<accession>A0ABQ5UPY4</accession>
<reference evidence="6" key="1">
    <citation type="journal article" date="2014" name="Int. J. Syst. Evol. Microbiol.">
        <title>Complete genome of a new Firmicutes species belonging to the dominant human colonic microbiota ('Ruminococcus bicirculans') reveals two chromosomes and a selective capacity to utilize plant glucans.</title>
        <authorList>
            <consortium name="NISC Comparative Sequencing Program"/>
            <person name="Wegmann U."/>
            <person name="Louis P."/>
            <person name="Goesmann A."/>
            <person name="Henrissat B."/>
            <person name="Duncan S.H."/>
            <person name="Flint H.J."/>
        </authorList>
    </citation>
    <scope>NUCLEOTIDE SEQUENCE</scope>
    <source>
        <strain evidence="6">NBRC 107169</strain>
    </source>
</reference>
<dbReference type="Gene3D" id="1.10.10.10">
    <property type="entry name" value="Winged helix-like DNA-binding domain superfamily/Winged helix DNA-binding domain"/>
    <property type="match status" value="1"/>
</dbReference>
<dbReference type="InterPro" id="IPR000792">
    <property type="entry name" value="Tscrpt_reg_LuxR_C"/>
</dbReference>
<evidence type="ECO:0000256" key="2">
    <source>
        <dbReference type="ARBA" id="ARBA00023125"/>
    </source>
</evidence>
<keyword evidence="3" id="KW-0804">Transcription</keyword>
<dbReference type="SUPFAM" id="SSF46894">
    <property type="entry name" value="C-terminal effector domain of the bipartite response regulators"/>
    <property type="match status" value="1"/>
</dbReference>
<evidence type="ECO:0000256" key="1">
    <source>
        <dbReference type="ARBA" id="ARBA00023015"/>
    </source>
</evidence>
<feature type="domain" description="HTH luxR-type" evidence="5">
    <location>
        <begin position="69"/>
        <end position="134"/>
    </location>
</feature>
<dbReference type="EMBL" id="BSNI01000002">
    <property type="protein sequence ID" value="GLQ17263.1"/>
    <property type="molecule type" value="Genomic_DNA"/>
</dbReference>
<evidence type="ECO:0000313" key="6">
    <source>
        <dbReference type="EMBL" id="GLQ17263.1"/>
    </source>
</evidence>
<dbReference type="CDD" id="cd06170">
    <property type="entry name" value="LuxR_C_like"/>
    <property type="match status" value="1"/>
</dbReference>
<dbReference type="InterPro" id="IPR016032">
    <property type="entry name" value="Sig_transdc_resp-reg_C-effctor"/>
</dbReference>
<dbReference type="InterPro" id="IPR036388">
    <property type="entry name" value="WH-like_DNA-bd_sf"/>
</dbReference>
<feature type="transmembrane region" description="Helical" evidence="4">
    <location>
        <begin position="35"/>
        <end position="56"/>
    </location>
</feature>
<dbReference type="PROSITE" id="PS00622">
    <property type="entry name" value="HTH_LUXR_1"/>
    <property type="match status" value="1"/>
</dbReference>
<dbReference type="Proteomes" id="UP001161405">
    <property type="component" value="Unassembled WGS sequence"/>
</dbReference>
<dbReference type="SMART" id="SM00421">
    <property type="entry name" value="HTH_LUXR"/>
    <property type="match status" value="1"/>
</dbReference>
<gene>
    <name evidence="6" type="ORF">GCM10007879_15120</name>
</gene>
<dbReference type="PANTHER" id="PTHR44688">
    <property type="entry name" value="DNA-BINDING TRANSCRIPTIONAL ACTIVATOR DEVR_DOSR"/>
    <property type="match status" value="1"/>
</dbReference>
<keyword evidence="2" id="KW-0238">DNA-binding</keyword>